<dbReference type="Pfam" id="PF13843">
    <property type="entry name" value="DDE_Tnp_1_7"/>
    <property type="match status" value="1"/>
</dbReference>
<evidence type="ECO:0000313" key="3">
    <source>
        <dbReference type="Proteomes" id="UP001187531"/>
    </source>
</evidence>
<organism evidence="2 3">
    <name type="scientific">Artemia franciscana</name>
    <name type="common">Brine shrimp</name>
    <name type="synonym">Artemia sanfranciscana</name>
    <dbReference type="NCBI Taxonomy" id="6661"/>
    <lineage>
        <taxon>Eukaryota</taxon>
        <taxon>Metazoa</taxon>
        <taxon>Ecdysozoa</taxon>
        <taxon>Arthropoda</taxon>
        <taxon>Crustacea</taxon>
        <taxon>Branchiopoda</taxon>
        <taxon>Anostraca</taxon>
        <taxon>Artemiidae</taxon>
        <taxon>Artemia</taxon>
    </lineage>
</organism>
<dbReference type="EMBL" id="JAVRJZ010000008">
    <property type="protein sequence ID" value="KAK2719407.1"/>
    <property type="molecule type" value="Genomic_DNA"/>
</dbReference>
<name>A0AA88ICM0_ARTSF</name>
<comment type="caution">
    <text evidence="2">The sequence shown here is derived from an EMBL/GenBank/DDBJ whole genome shotgun (WGS) entry which is preliminary data.</text>
</comment>
<reference evidence="2" key="1">
    <citation type="submission" date="2023-07" db="EMBL/GenBank/DDBJ databases">
        <title>Chromosome-level genome assembly of Artemia franciscana.</title>
        <authorList>
            <person name="Jo E."/>
        </authorList>
    </citation>
    <scope>NUCLEOTIDE SEQUENCE</scope>
    <source>
        <tissue evidence="2">Whole body</tissue>
    </source>
</reference>
<dbReference type="PANTHER" id="PTHR47272:SF1">
    <property type="entry name" value="PIGGYBAC TRANSPOSABLE ELEMENT-DERIVED PROTEIN 3-LIKE"/>
    <property type="match status" value="1"/>
</dbReference>
<dbReference type="PANTHER" id="PTHR47272">
    <property type="entry name" value="DDE_TNP_1_7 DOMAIN-CONTAINING PROTEIN"/>
    <property type="match status" value="1"/>
</dbReference>
<proteinExistence type="predicted"/>
<gene>
    <name evidence="2" type="ORF">QYM36_005033</name>
</gene>
<sequence>MHWKAANRYPQIADKMGRQRFDKIKRFLHFNDNSKANKPGEQVFDKLYKIRRVLGHIRSKFLEINPDEHRSIAEQMIPFTGRSNLRQYLPKKPTKWEIKVFARACVSGFVHDFEVYQGKGTLVEDVIEPYLGVRGKIVLCLISTLSEKMNYNIYFEKWFSSLKLTSLLKIKGFPCIGTLNKSRLKGSPLLTDGEMKKRERGTLDYRADTHSGVIVVKWLDNNTVCLASTYAGITPQDVCRRWNVKDKSILINPSERQGLKFQCQSLFMITTVIWVAQI</sequence>
<evidence type="ECO:0000259" key="1">
    <source>
        <dbReference type="Pfam" id="PF13843"/>
    </source>
</evidence>
<accession>A0AA88ICM0</accession>
<keyword evidence="3" id="KW-1185">Reference proteome</keyword>
<evidence type="ECO:0000313" key="2">
    <source>
        <dbReference type="EMBL" id="KAK2719407.1"/>
    </source>
</evidence>
<protein>
    <recommendedName>
        <fullName evidence="1">PiggyBac transposable element-derived protein domain-containing protein</fullName>
    </recommendedName>
</protein>
<feature type="domain" description="PiggyBac transposable element-derived protein" evidence="1">
    <location>
        <begin position="5"/>
        <end position="249"/>
    </location>
</feature>
<dbReference type="AlphaFoldDB" id="A0AA88ICM0"/>
<dbReference type="InterPro" id="IPR029526">
    <property type="entry name" value="PGBD"/>
</dbReference>
<dbReference type="Proteomes" id="UP001187531">
    <property type="component" value="Unassembled WGS sequence"/>
</dbReference>